<gene>
    <name evidence="2" type="ORF">NE686_00450</name>
</gene>
<dbReference type="Pfam" id="PF00583">
    <property type="entry name" value="Acetyltransf_1"/>
    <property type="match status" value="1"/>
</dbReference>
<dbReference type="SUPFAM" id="SSF55729">
    <property type="entry name" value="Acyl-CoA N-acyltransferases (Nat)"/>
    <property type="match status" value="1"/>
</dbReference>
<organism evidence="2 3">
    <name type="scientific">Tissierella carlieri</name>
    <dbReference type="NCBI Taxonomy" id="689904"/>
    <lineage>
        <taxon>Bacteria</taxon>
        <taxon>Bacillati</taxon>
        <taxon>Bacillota</taxon>
        <taxon>Tissierellia</taxon>
        <taxon>Tissierellales</taxon>
        <taxon>Tissierellaceae</taxon>
        <taxon>Tissierella</taxon>
    </lineage>
</organism>
<dbReference type="InterPro" id="IPR000182">
    <property type="entry name" value="GNAT_dom"/>
</dbReference>
<reference evidence="2 3" key="1">
    <citation type="submission" date="2022-06" db="EMBL/GenBank/DDBJ databases">
        <title>Isolation of gut microbiota from human fecal samples.</title>
        <authorList>
            <person name="Pamer E.G."/>
            <person name="Barat B."/>
            <person name="Waligurski E."/>
            <person name="Medina S."/>
            <person name="Paddock L."/>
            <person name="Mostad J."/>
        </authorList>
    </citation>
    <scope>NUCLEOTIDE SEQUENCE [LARGE SCALE GENOMIC DNA]</scope>
    <source>
        <strain evidence="2 3">DFI.7.95</strain>
    </source>
</reference>
<dbReference type="Gene3D" id="3.40.630.30">
    <property type="match status" value="1"/>
</dbReference>
<protein>
    <submittedName>
        <fullName evidence="2">GNAT family N-acetyltransferase</fullName>
    </submittedName>
</protein>
<accession>A0ABT1S4Z0</accession>
<proteinExistence type="predicted"/>
<evidence type="ECO:0000313" key="2">
    <source>
        <dbReference type="EMBL" id="MCQ4921538.1"/>
    </source>
</evidence>
<evidence type="ECO:0000313" key="3">
    <source>
        <dbReference type="Proteomes" id="UP001524478"/>
    </source>
</evidence>
<dbReference type="RefSeq" id="WP_256310058.1">
    <property type="nucleotide sequence ID" value="NZ_JANGAC010000001.1"/>
</dbReference>
<dbReference type="CDD" id="cd04301">
    <property type="entry name" value="NAT_SF"/>
    <property type="match status" value="1"/>
</dbReference>
<feature type="domain" description="N-acetyltransferase" evidence="1">
    <location>
        <begin position="7"/>
        <end position="164"/>
    </location>
</feature>
<dbReference type="InterPro" id="IPR016181">
    <property type="entry name" value="Acyl_CoA_acyltransferase"/>
</dbReference>
<dbReference type="Proteomes" id="UP001524478">
    <property type="component" value="Unassembled WGS sequence"/>
</dbReference>
<evidence type="ECO:0000259" key="1">
    <source>
        <dbReference type="PROSITE" id="PS51186"/>
    </source>
</evidence>
<comment type="caution">
    <text evidence="2">The sequence shown here is derived from an EMBL/GenBank/DDBJ whole genome shotgun (WGS) entry which is preliminary data.</text>
</comment>
<name>A0ABT1S4Z0_9FIRM</name>
<keyword evidence="3" id="KW-1185">Reference proteome</keyword>
<dbReference type="EMBL" id="JANGAC010000001">
    <property type="protein sequence ID" value="MCQ4921538.1"/>
    <property type="molecule type" value="Genomic_DNA"/>
</dbReference>
<sequence length="164" mass="19282">MIIKENIKIEDFNIYGFDSVYSVYKSNEDFLSLGPESHASREMILSDIEYSERNGGCYCTICCDNKVIGIIDFIPDMYEKQRGTAYINLIMVKKEYRNKNIGKKVIRIIEEWLNKEHKITSVFISVQENNTKGIEFWFSLGYEIISEPELQHDTTIVLHMRKYI</sequence>
<dbReference type="PROSITE" id="PS51186">
    <property type="entry name" value="GNAT"/>
    <property type="match status" value="1"/>
</dbReference>